<dbReference type="HOGENOM" id="CLU_1129044_0_0_1"/>
<proteinExistence type="predicted"/>
<protein>
    <submittedName>
        <fullName evidence="1">Uncharacterized protein</fullName>
    </submittedName>
</protein>
<dbReference type="VEuPathDB" id="MicrosporidiaDB:EDEG_03205"/>
<organism evidence="1 2">
    <name type="scientific">Edhazardia aedis (strain USNM 41457)</name>
    <name type="common">Microsporidian parasite</name>
    <dbReference type="NCBI Taxonomy" id="1003232"/>
    <lineage>
        <taxon>Eukaryota</taxon>
        <taxon>Fungi</taxon>
        <taxon>Fungi incertae sedis</taxon>
        <taxon>Microsporidia</taxon>
        <taxon>Edhazardia</taxon>
    </lineage>
</organism>
<dbReference type="EMBL" id="AFBI03000075">
    <property type="protein sequence ID" value="EJW02363.1"/>
    <property type="molecule type" value="Genomic_DNA"/>
</dbReference>
<dbReference type="AlphaFoldDB" id="J8ZRP1"/>
<comment type="caution">
    <text evidence="1">The sequence shown here is derived from an EMBL/GenBank/DDBJ whole genome shotgun (WGS) entry which is preliminary data.</text>
</comment>
<gene>
    <name evidence="1" type="ORF">EDEG_03205</name>
</gene>
<evidence type="ECO:0000313" key="1">
    <source>
        <dbReference type="EMBL" id="EJW02363.1"/>
    </source>
</evidence>
<keyword evidence="2" id="KW-1185">Reference proteome</keyword>
<sequence>MVNLYEKNQKMQFKILKFFVFFKMLKPSRPSKYLHRKTDTNIINHQSDVTQACVISNQNLGTKNTEQSRNLGDSLENSGNKENYEKKFCNPNIKIENSINYTDSAQTRTKILRKTIFPNVLKLKNNENTNPIRPEILFRNVNTFKTLKESKITNNELINVCNQSEERKIFQSNGKIYDIKLQFLSNRKKKDIKKEIAFHKRTKDSQLVNQASPSSSHRRSIRYVDTNCDFSMNRSPNKKARRKIFG</sequence>
<dbReference type="Proteomes" id="UP000003163">
    <property type="component" value="Unassembled WGS sequence"/>
</dbReference>
<reference evidence="2" key="2">
    <citation type="submission" date="2015-07" db="EMBL/GenBank/DDBJ databases">
        <title>Contrasting host-pathogen interactions and genome evolution in two generalist and specialist microsporidian pathogens of mosquitoes.</title>
        <authorList>
            <consortium name="The Broad Institute Genomics Platform"/>
            <consortium name="The Broad Institute Genome Sequencing Center for Infectious Disease"/>
            <person name="Cuomo C.A."/>
            <person name="Sanscrainte N.D."/>
            <person name="Goldberg J.M."/>
            <person name="Heiman D."/>
            <person name="Young S."/>
            <person name="Zeng Q."/>
            <person name="Becnel J.J."/>
            <person name="Birren B.W."/>
        </authorList>
    </citation>
    <scope>NUCLEOTIDE SEQUENCE [LARGE SCALE GENOMIC DNA]</scope>
    <source>
        <strain evidence="2">USNM 41457</strain>
    </source>
</reference>
<evidence type="ECO:0000313" key="2">
    <source>
        <dbReference type="Proteomes" id="UP000003163"/>
    </source>
</evidence>
<accession>J8ZRP1</accession>
<dbReference type="InParanoid" id="J8ZRP1"/>
<reference evidence="1 2" key="1">
    <citation type="submission" date="2011-08" db="EMBL/GenBank/DDBJ databases">
        <authorList>
            <person name="Liu Z.J."/>
            <person name="Shi F.L."/>
            <person name="Lu J.Q."/>
            <person name="Li M."/>
            <person name="Wang Z.L."/>
        </authorList>
    </citation>
    <scope>NUCLEOTIDE SEQUENCE [LARGE SCALE GENOMIC DNA]</scope>
    <source>
        <strain evidence="1 2">USNM 41457</strain>
    </source>
</reference>
<name>J8ZRP1_EDHAE</name>